<feature type="compositionally biased region" description="Low complexity" evidence="4">
    <location>
        <begin position="286"/>
        <end position="300"/>
    </location>
</feature>
<dbReference type="InterPro" id="IPR029058">
    <property type="entry name" value="AB_hydrolase_fold"/>
</dbReference>
<dbReference type="GO" id="GO:0016787">
    <property type="term" value="F:hydrolase activity"/>
    <property type="evidence" value="ECO:0007669"/>
    <property type="project" value="UniProtKB-KW"/>
</dbReference>
<keyword evidence="6" id="KW-0378">Hydrolase</keyword>
<evidence type="ECO:0000256" key="2">
    <source>
        <dbReference type="ARBA" id="ARBA00022679"/>
    </source>
</evidence>
<comment type="similarity">
    <text evidence="1">Belongs to the AB hydrolase superfamily. MetX family.</text>
</comment>
<keyword evidence="2" id="KW-0808">Transferase</keyword>
<dbReference type="Pfam" id="PF00561">
    <property type="entry name" value="Abhydrolase_1"/>
    <property type="match status" value="1"/>
</dbReference>
<dbReference type="NCBIfam" id="TIGR01392">
    <property type="entry name" value="homoserO_Ac_trn"/>
    <property type="match status" value="1"/>
</dbReference>
<dbReference type="Proteomes" id="UP000265703">
    <property type="component" value="Unassembled WGS sequence"/>
</dbReference>
<dbReference type="InterPro" id="IPR008220">
    <property type="entry name" value="HAT_MetX-like"/>
</dbReference>
<proteinExistence type="inferred from homology"/>
<comment type="caution">
    <text evidence="6">The sequence shown here is derived from an EMBL/GenBank/DDBJ whole genome shotgun (WGS) entry which is preliminary data.</text>
</comment>
<dbReference type="AlphaFoldDB" id="A0A397SZR4"/>
<dbReference type="GO" id="GO:0004414">
    <property type="term" value="F:homoserine O-acetyltransferase activity"/>
    <property type="evidence" value="ECO:0007669"/>
    <property type="project" value="TreeGrafter"/>
</dbReference>
<feature type="active site" description="Nucleophile" evidence="3">
    <location>
        <position position="159"/>
    </location>
</feature>
<feature type="domain" description="AB hydrolase-1" evidence="5">
    <location>
        <begin position="63"/>
        <end position="260"/>
    </location>
</feature>
<feature type="active site" evidence="3">
    <location>
        <position position="391"/>
    </location>
</feature>
<dbReference type="InterPro" id="IPR000073">
    <property type="entry name" value="AB_hydrolase_1"/>
</dbReference>
<reference evidence="6 7" key="1">
    <citation type="submission" date="2018-06" db="EMBL/GenBank/DDBJ databases">
        <title>Comparative genomics reveals the genomic features of Rhizophagus irregularis, R. cerebriforme, R. diaphanum and Gigaspora rosea, and their symbiotic lifestyle signature.</title>
        <authorList>
            <person name="Morin E."/>
            <person name="San Clemente H."/>
            <person name="Chen E.C.H."/>
            <person name="De La Providencia I."/>
            <person name="Hainaut M."/>
            <person name="Kuo A."/>
            <person name="Kohler A."/>
            <person name="Murat C."/>
            <person name="Tang N."/>
            <person name="Roy S."/>
            <person name="Loubradou J."/>
            <person name="Henrissat B."/>
            <person name="Grigoriev I.V."/>
            <person name="Corradi N."/>
            <person name="Roux C."/>
            <person name="Martin F.M."/>
        </authorList>
    </citation>
    <scope>NUCLEOTIDE SEQUENCE [LARGE SCALE GENOMIC DNA]</scope>
    <source>
        <strain evidence="6 7">DAOM 227022</strain>
    </source>
</reference>
<dbReference type="Gene3D" id="3.40.50.1820">
    <property type="entry name" value="alpha/beta hydrolase"/>
    <property type="match status" value="1"/>
</dbReference>
<dbReference type="PANTHER" id="PTHR32268:SF11">
    <property type="entry name" value="HOMOSERINE O-ACETYLTRANSFERASE"/>
    <property type="match status" value="1"/>
</dbReference>
<accession>A0A397SZR4</accession>
<dbReference type="EMBL" id="QKYT01000149">
    <property type="protein sequence ID" value="RIA91558.1"/>
    <property type="molecule type" value="Genomic_DNA"/>
</dbReference>
<dbReference type="STRING" id="658196.A0A397SZR4"/>
<organism evidence="6 7">
    <name type="scientific">Glomus cerebriforme</name>
    <dbReference type="NCBI Taxonomy" id="658196"/>
    <lineage>
        <taxon>Eukaryota</taxon>
        <taxon>Fungi</taxon>
        <taxon>Fungi incertae sedis</taxon>
        <taxon>Mucoromycota</taxon>
        <taxon>Glomeromycotina</taxon>
        <taxon>Glomeromycetes</taxon>
        <taxon>Glomerales</taxon>
        <taxon>Glomeraceae</taxon>
        <taxon>Glomus</taxon>
    </lineage>
</organism>
<dbReference type="PIRSF" id="PIRSF000443">
    <property type="entry name" value="Homoser_Ac_trans"/>
    <property type="match status" value="1"/>
</dbReference>
<evidence type="ECO:0000313" key="6">
    <source>
        <dbReference type="EMBL" id="RIA91558.1"/>
    </source>
</evidence>
<protein>
    <submittedName>
        <fullName evidence="6">Alpha/Beta hydrolase protein</fullName>
    </submittedName>
</protein>
<evidence type="ECO:0000256" key="1">
    <source>
        <dbReference type="ARBA" id="ARBA00006886"/>
    </source>
</evidence>
<dbReference type="HAMAP" id="MF_00296">
    <property type="entry name" value="MetX_acyltransf"/>
    <property type="match status" value="1"/>
</dbReference>
<dbReference type="GO" id="GO:0009092">
    <property type="term" value="P:homoserine metabolic process"/>
    <property type="evidence" value="ECO:0007669"/>
    <property type="project" value="TreeGrafter"/>
</dbReference>
<dbReference type="PANTHER" id="PTHR32268">
    <property type="entry name" value="HOMOSERINE O-ACETYLTRANSFERASE"/>
    <property type="match status" value="1"/>
</dbReference>
<keyword evidence="7" id="KW-1185">Reference proteome</keyword>
<name>A0A397SZR4_9GLOM</name>
<feature type="active site" evidence="3">
    <location>
        <position position="420"/>
    </location>
</feature>
<gene>
    <name evidence="6" type="ORF">C1645_799362</name>
</gene>
<sequence>MCDGKEPRENKKIEVQPENKFSQLVHGQYIVIIPEFTLHSGHTLREVPVAYKTWGTLNNNKDNVMVICHALSGSADVQDWWGPLIGKGRAFDPTKFFIFCGNVLASPYGTASPITINPETGKYYGPEFPLTTPQDDVRLHKMILDSLGVKQVAICIGGSMGGMQVLEWSFYGPEYIKTLVPIATSARNSAWCISWNEAQRQSIYSDNKYRDGYYNHNDPPVTGLSAARMSALLTYRSRDSFESRFGRKFHDPKKHPTITHSPKIGPLSPAEKALLIHNDGHRSETLSKTNNNSSNSSLKENNVEDNIEKIDIKEWTENDNEHSTKSVPHVFSAQSYLRYQGDKFVKRFDANCYISLTRKMDSHDVAKDRGKLEDVLRSVQQQTLIIGIESDGLFTISEQYELAEFIPNSEMVTIQSPDGHDGFLLEFDQINRHLLRFIHRFLPEIAEKEVCNIKDVGGFDGDKQDNGEIKATKNSLFGEAEVDDMMKW</sequence>
<dbReference type="GO" id="GO:0009086">
    <property type="term" value="P:methionine biosynthetic process"/>
    <property type="evidence" value="ECO:0007669"/>
    <property type="project" value="TreeGrafter"/>
</dbReference>
<evidence type="ECO:0000256" key="3">
    <source>
        <dbReference type="PIRSR" id="PIRSR000443-1"/>
    </source>
</evidence>
<evidence type="ECO:0000313" key="7">
    <source>
        <dbReference type="Proteomes" id="UP000265703"/>
    </source>
</evidence>
<dbReference type="OrthoDB" id="191364at2759"/>
<dbReference type="SUPFAM" id="SSF53474">
    <property type="entry name" value="alpha/beta-Hydrolases"/>
    <property type="match status" value="1"/>
</dbReference>
<evidence type="ECO:0000256" key="4">
    <source>
        <dbReference type="SAM" id="MobiDB-lite"/>
    </source>
</evidence>
<feature type="region of interest" description="Disordered" evidence="4">
    <location>
        <begin position="282"/>
        <end position="303"/>
    </location>
</feature>
<evidence type="ECO:0000259" key="5">
    <source>
        <dbReference type="Pfam" id="PF00561"/>
    </source>
</evidence>